<keyword evidence="5" id="KW-0934">Plastid</keyword>
<evidence type="ECO:0000256" key="2">
    <source>
        <dbReference type="ARBA" id="ARBA00022980"/>
    </source>
</evidence>
<dbReference type="SUPFAM" id="SSF54821">
    <property type="entry name" value="Ribosomal protein S3 C-terminal domain"/>
    <property type="match status" value="1"/>
</dbReference>
<keyword evidence="5" id="KW-0933">Apicoplast</keyword>
<dbReference type="Gene3D" id="3.30.1140.32">
    <property type="entry name" value="Ribosomal protein S3, C-terminal domain"/>
    <property type="match status" value="1"/>
</dbReference>
<dbReference type="Pfam" id="PF00189">
    <property type="entry name" value="Ribosomal_S3_C"/>
    <property type="match status" value="1"/>
</dbReference>
<organism evidence="5">
    <name type="scientific">Eimeria tenella</name>
    <name type="common">Coccidian parasite</name>
    <dbReference type="NCBI Taxonomy" id="5802"/>
    <lineage>
        <taxon>Eukaryota</taxon>
        <taxon>Sar</taxon>
        <taxon>Alveolata</taxon>
        <taxon>Apicomplexa</taxon>
        <taxon>Conoidasida</taxon>
        <taxon>Coccidia</taxon>
        <taxon>Eucoccidiorida</taxon>
        <taxon>Eimeriorina</taxon>
        <taxon>Eimeriidae</taxon>
        <taxon>Eimeria</taxon>
    </lineage>
</organism>
<keyword evidence="3" id="KW-0687">Ribonucleoprotein</keyword>
<feature type="domain" description="Small ribosomal subunit protein uS3 C-terminal" evidence="4">
    <location>
        <begin position="128"/>
        <end position="204"/>
    </location>
</feature>
<accession>Q7YN77</accession>
<name>Q7YN77_EIMTE</name>
<evidence type="ECO:0000259" key="4">
    <source>
        <dbReference type="Pfam" id="PF00189"/>
    </source>
</evidence>
<dbReference type="VEuPathDB" id="ToxoDB:ETH2_API02500"/>
<dbReference type="InterPro" id="IPR036419">
    <property type="entry name" value="Ribosomal_S3_C_sf"/>
</dbReference>
<comment type="similarity">
    <text evidence="1">Belongs to the universal ribosomal protein uS3 family.</text>
</comment>
<geneLocation type="apicoplast" evidence="5"/>
<dbReference type="GeneID" id="1263681"/>
<dbReference type="GO" id="GO:1990904">
    <property type="term" value="C:ribonucleoprotein complex"/>
    <property type="evidence" value="ECO:0007669"/>
    <property type="project" value="UniProtKB-KW"/>
</dbReference>
<evidence type="ECO:0000256" key="1">
    <source>
        <dbReference type="ARBA" id="ARBA00010761"/>
    </source>
</evidence>
<dbReference type="InterPro" id="IPR001351">
    <property type="entry name" value="Ribosomal_uS3_C"/>
</dbReference>
<keyword evidence="2 5" id="KW-0689">Ribosomal protein</keyword>
<evidence type="ECO:0000256" key="3">
    <source>
        <dbReference type="ARBA" id="ARBA00023274"/>
    </source>
</evidence>
<dbReference type="GO" id="GO:0005840">
    <property type="term" value="C:ribosome"/>
    <property type="evidence" value="ECO:0007669"/>
    <property type="project" value="UniProtKB-KW"/>
</dbReference>
<dbReference type="EMBL" id="AY217738">
    <property type="protein sequence ID" value="AAO40226.2"/>
    <property type="molecule type" value="Genomic_DNA"/>
</dbReference>
<dbReference type="GO" id="GO:0003735">
    <property type="term" value="F:structural constituent of ribosome"/>
    <property type="evidence" value="ECO:0007669"/>
    <property type="project" value="InterPro"/>
</dbReference>
<reference evidence="5" key="1">
    <citation type="journal article" date="2003" name="Gene">
        <title>Apicoplast genome of the coccidian Eimeria tenella.</title>
        <authorList>
            <person name="Cai X."/>
            <person name="Fuller A.L."/>
            <person name="McDougald L.R."/>
            <person name="Zhu G."/>
        </authorList>
    </citation>
    <scope>NUCLEOTIDE SEQUENCE</scope>
</reference>
<protein>
    <submittedName>
        <fullName evidence="5">Ribosomal protein S3</fullName>
    </submittedName>
</protein>
<dbReference type="AlphaFoldDB" id="Q7YN77"/>
<dbReference type="RefSeq" id="NP_852625.2">
    <property type="nucleotide sequence ID" value="NC_004823.1"/>
</dbReference>
<sequence>MGQKVNPLIFRSKNFPYYINIWNNFKLTYINIKFFLNLQLFTKNKKQLNILYIQNKYYYNNYYIYNIILYSKLIYLKNKQYINKYFIKFIQKNYLKKNKFTFNFVVLKHPLISTYFILKYLYNKILYTKNSLRKIIPQIILLINKKYKIKGFKCIISGKINGSQMAKIETFKFNESSLQNKILNVKYNSIDVITKYGLLGIKIWLFLN</sequence>
<dbReference type="GO" id="GO:0006412">
    <property type="term" value="P:translation"/>
    <property type="evidence" value="ECO:0007669"/>
    <property type="project" value="InterPro"/>
</dbReference>
<evidence type="ECO:0000313" key="5">
    <source>
        <dbReference type="EMBL" id="AAO40226.2"/>
    </source>
</evidence>
<proteinExistence type="inferred from homology"/>